<evidence type="ECO:0000256" key="1">
    <source>
        <dbReference type="ARBA" id="ARBA00001913"/>
    </source>
</evidence>
<dbReference type="Gene3D" id="2.60.40.1180">
    <property type="entry name" value="Golgi alpha-mannosidase II"/>
    <property type="match status" value="1"/>
</dbReference>
<dbReference type="Pfam" id="PF14509">
    <property type="entry name" value="GH97_C"/>
    <property type="match status" value="1"/>
</dbReference>
<sequence>MNRGYHYRLFHMLVALGAATMANAHDATISSPDGHITVQVWVDDNGSALYSVLVDGNQLIDSASLGVEMQDVNFKSGLYFAGEAAKTTINDRYELKTGKRKWNHYLAHQCQFKFRDRQGKGFDVVFRVSDDGVAFRYYFPYAGPDTVRIVEEHTSFRFPGHAKGWLQPMAVAKSGWEQTNPSYEEHYQQGLPVGTPESTGTGWVYPALFQVDSLWVLITEAGLDGRYCATRLGPESPQGEYRIGFPDPREVMPGGELLPASDQPFYSPWRVMTIGSLATLVESNLGINVADPAIPLWEGTIRPGKSSWSWINSKDDFITYEEQKKYIDFAADMQWQYCLVDVNWDRKIGYERIAELASYAAAKGVGLLLWYNSAGSWNTVEYTPKDKLLTPESRESEFARLNAMGIKGIKIDFFGGDGQSVVRYYIDILKDAARHGLLVNFHGATLPRGWSRTYPNLMTVEAVRGFEMVTFSQEDADKQATHCTILPFTRNAFDPMDYTPMNLHKVQTPVQRRTTAAFELATSILFVSGIQHYAESPEGMATVPGLVRDFLRELPDSWDDVKFIGGFPGKDVVIARRAGHRWYVAGINGEQQEKDIHLDLTLFGEVENVSLITDGVSPGGLLHQELGPANNYRVTMKSNGGFVMVLNQ</sequence>
<proteinExistence type="predicted"/>
<evidence type="ECO:0000256" key="6">
    <source>
        <dbReference type="SAM" id="SignalP"/>
    </source>
</evidence>
<accession>A0A1I1DXB6</accession>
<dbReference type="EMBL" id="FOLL01000001">
    <property type="protein sequence ID" value="SFB79454.1"/>
    <property type="molecule type" value="Genomic_DNA"/>
</dbReference>
<dbReference type="InterPro" id="IPR013780">
    <property type="entry name" value="Glyco_hydro_b"/>
</dbReference>
<dbReference type="Pfam" id="PF10566">
    <property type="entry name" value="Glyco_hydro_97"/>
    <property type="match status" value="1"/>
</dbReference>
<evidence type="ECO:0000256" key="5">
    <source>
        <dbReference type="ARBA" id="ARBA00023295"/>
    </source>
</evidence>
<dbReference type="Proteomes" id="UP000199577">
    <property type="component" value="Unassembled WGS sequence"/>
</dbReference>
<organism evidence="10 11">
    <name type="scientific">Parapedobacter composti</name>
    <dbReference type="NCBI Taxonomy" id="623281"/>
    <lineage>
        <taxon>Bacteria</taxon>
        <taxon>Pseudomonadati</taxon>
        <taxon>Bacteroidota</taxon>
        <taxon>Sphingobacteriia</taxon>
        <taxon>Sphingobacteriales</taxon>
        <taxon>Sphingobacteriaceae</taxon>
        <taxon>Parapedobacter</taxon>
    </lineage>
</organism>
<dbReference type="PANTHER" id="PTHR35803:SF2">
    <property type="entry name" value="RETAINING ALPHA-GALACTOSIDASE"/>
    <property type="match status" value="1"/>
</dbReference>
<feature type="domain" description="Glycosyl-hydrolase 97 N-terminal" evidence="8">
    <location>
        <begin position="29"/>
        <end position="292"/>
    </location>
</feature>
<keyword evidence="11" id="KW-1185">Reference proteome</keyword>
<dbReference type="AlphaFoldDB" id="A0A1I1DXB6"/>
<feature type="chain" id="PRO_5011772800" evidence="6">
    <location>
        <begin position="25"/>
        <end position="648"/>
    </location>
</feature>
<comment type="subunit">
    <text evidence="2">Monomer.</text>
</comment>
<protein>
    <submittedName>
        <fullName evidence="10">Glycosyl-hydrolase 97 C-terminal, oligomerisation</fullName>
    </submittedName>
</protein>
<keyword evidence="6" id="KW-0732">Signal</keyword>
<evidence type="ECO:0000313" key="11">
    <source>
        <dbReference type="Proteomes" id="UP000199577"/>
    </source>
</evidence>
<evidence type="ECO:0000256" key="3">
    <source>
        <dbReference type="ARBA" id="ARBA00022801"/>
    </source>
</evidence>
<dbReference type="GO" id="GO:0016798">
    <property type="term" value="F:hydrolase activity, acting on glycosyl bonds"/>
    <property type="evidence" value="ECO:0007669"/>
    <property type="project" value="UniProtKB-KW"/>
</dbReference>
<dbReference type="STRING" id="623281.SAMN05421747_101159"/>
<evidence type="ECO:0000256" key="4">
    <source>
        <dbReference type="ARBA" id="ARBA00022837"/>
    </source>
</evidence>
<evidence type="ECO:0000256" key="2">
    <source>
        <dbReference type="ARBA" id="ARBA00011245"/>
    </source>
</evidence>
<dbReference type="GO" id="GO:0030246">
    <property type="term" value="F:carbohydrate binding"/>
    <property type="evidence" value="ECO:0007669"/>
    <property type="project" value="InterPro"/>
</dbReference>
<evidence type="ECO:0000259" key="9">
    <source>
        <dbReference type="Pfam" id="PF14509"/>
    </source>
</evidence>
<evidence type="ECO:0000259" key="8">
    <source>
        <dbReference type="Pfam" id="PF14508"/>
    </source>
</evidence>
<dbReference type="InterPro" id="IPR052720">
    <property type="entry name" value="Glycosyl_hydrolase_97"/>
</dbReference>
<feature type="signal peptide" evidence="6">
    <location>
        <begin position="1"/>
        <end position="24"/>
    </location>
</feature>
<dbReference type="InterPro" id="IPR029483">
    <property type="entry name" value="GH97_C"/>
</dbReference>
<evidence type="ECO:0000313" key="10">
    <source>
        <dbReference type="EMBL" id="SFB79454.1"/>
    </source>
</evidence>
<keyword evidence="3 10" id="KW-0378">Hydrolase</keyword>
<gene>
    <name evidence="10" type="ORF">SAMN05421747_101159</name>
</gene>
<feature type="domain" description="Glycosyl-hydrolase 97 catalytic" evidence="7">
    <location>
        <begin position="310"/>
        <end position="463"/>
    </location>
</feature>
<name>A0A1I1DXB6_9SPHI</name>
<keyword evidence="4" id="KW-0106">Calcium</keyword>
<reference evidence="10 11" key="1">
    <citation type="submission" date="2016-10" db="EMBL/GenBank/DDBJ databases">
        <authorList>
            <person name="de Groot N.N."/>
        </authorList>
    </citation>
    <scope>NUCLEOTIDE SEQUENCE [LARGE SCALE GENOMIC DNA]</scope>
    <source>
        <strain evidence="10 11">DSM 22900</strain>
    </source>
</reference>
<feature type="domain" description="Glycosyl-hydrolase 97 C-terminal oligomerisation" evidence="9">
    <location>
        <begin position="557"/>
        <end position="646"/>
    </location>
</feature>
<dbReference type="InterPro" id="IPR019563">
    <property type="entry name" value="GH97_catalytic"/>
</dbReference>
<dbReference type="Pfam" id="PF14508">
    <property type="entry name" value="GH97_N"/>
    <property type="match status" value="1"/>
</dbReference>
<dbReference type="SUPFAM" id="SSF51445">
    <property type="entry name" value="(Trans)glycosidases"/>
    <property type="match status" value="1"/>
</dbReference>
<keyword evidence="5" id="KW-0326">Glycosidase</keyword>
<dbReference type="InterPro" id="IPR014718">
    <property type="entry name" value="GH-type_carb-bd"/>
</dbReference>
<dbReference type="Gene3D" id="2.70.98.10">
    <property type="match status" value="1"/>
</dbReference>
<dbReference type="InterPro" id="IPR029486">
    <property type="entry name" value="GH97_N"/>
</dbReference>
<dbReference type="Gene3D" id="3.20.20.70">
    <property type="entry name" value="Aldolase class I"/>
    <property type="match status" value="1"/>
</dbReference>
<dbReference type="InterPro" id="IPR017853">
    <property type="entry name" value="GH"/>
</dbReference>
<comment type="cofactor">
    <cofactor evidence="1">
        <name>Ca(2+)</name>
        <dbReference type="ChEBI" id="CHEBI:29108"/>
    </cofactor>
</comment>
<evidence type="ECO:0000259" key="7">
    <source>
        <dbReference type="Pfam" id="PF10566"/>
    </source>
</evidence>
<dbReference type="RefSeq" id="WP_211657481.1">
    <property type="nucleotide sequence ID" value="NZ_FOLL01000001.1"/>
</dbReference>
<dbReference type="PANTHER" id="PTHR35803">
    <property type="entry name" value="GLUCAN 1,4-ALPHA-GLUCOSIDASE SUSB-RELATED"/>
    <property type="match status" value="1"/>
</dbReference>
<dbReference type="InterPro" id="IPR013785">
    <property type="entry name" value="Aldolase_TIM"/>
</dbReference>